<proteinExistence type="predicted"/>
<sequence>MEILEDISLTSLSETYLERKRFYSVGSEDSATETEAGVAAKSKSRLAAKRGKAHTLTSARVDLRECVVRGRGASRLLFKGGPSASRRSLGV</sequence>
<accession>A0AAU9V3P0</accession>
<dbReference type="AlphaFoldDB" id="A0AAU9V3P0"/>
<dbReference type="EMBL" id="CAKOGL010000029">
    <property type="protein sequence ID" value="CAH2106571.1"/>
    <property type="molecule type" value="Genomic_DNA"/>
</dbReference>
<evidence type="ECO:0000313" key="2">
    <source>
        <dbReference type="Proteomes" id="UP001153954"/>
    </source>
</evidence>
<gene>
    <name evidence="1" type="ORF">EEDITHA_LOCUS20688</name>
</gene>
<evidence type="ECO:0000313" key="1">
    <source>
        <dbReference type="EMBL" id="CAH2106571.1"/>
    </source>
</evidence>
<protein>
    <submittedName>
        <fullName evidence="1">Uncharacterized protein</fullName>
    </submittedName>
</protein>
<keyword evidence="2" id="KW-1185">Reference proteome</keyword>
<name>A0AAU9V3P0_EUPED</name>
<comment type="caution">
    <text evidence="1">The sequence shown here is derived from an EMBL/GenBank/DDBJ whole genome shotgun (WGS) entry which is preliminary data.</text>
</comment>
<reference evidence="1" key="1">
    <citation type="submission" date="2022-03" db="EMBL/GenBank/DDBJ databases">
        <authorList>
            <person name="Tunstrom K."/>
        </authorList>
    </citation>
    <scope>NUCLEOTIDE SEQUENCE</scope>
</reference>
<organism evidence="1 2">
    <name type="scientific">Euphydryas editha</name>
    <name type="common">Edith's checkerspot</name>
    <dbReference type="NCBI Taxonomy" id="104508"/>
    <lineage>
        <taxon>Eukaryota</taxon>
        <taxon>Metazoa</taxon>
        <taxon>Ecdysozoa</taxon>
        <taxon>Arthropoda</taxon>
        <taxon>Hexapoda</taxon>
        <taxon>Insecta</taxon>
        <taxon>Pterygota</taxon>
        <taxon>Neoptera</taxon>
        <taxon>Endopterygota</taxon>
        <taxon>Lepidoptera</taxon>
        <taxon>Glossata</taxon>
        <taxon>Ditrysia</taxon>
        <taxon>Papilionoidea</taxon>
        <taxon>Nymphalidae</taxon>
        <taxon>Nymphalinae</taxon>
        <taxon>Euphydryas</taxon>
    </lineage>
</organism>
<dbReference type="Proteomes" id="UP001153954">
    <property type="component" value="Unassembled WGS sequence"/>
</dbReference>